<gene>
    <name evidence="3" type="ORF">F1189_24235</name>
</gene>
<name>A0A5M6IMB0_9PROT</name>
<feature type="transmembrane region" description="Helical" evidence="2">
    <location>
        <begin position="184"/>
        <end position="205"/>
    </location>
</feature>
<dbReference type="Pfam" id="PF01564">
    <property type="entry name" value="Spermine_synth"/>
    <property type="match status" value="1"/>
</dbReference>
<dbReference type="OrthoDB" id="8171135at2"/>
<keyword evidence="2" id="KW-0812">Transmembrane</keyword>
<feature type="transmembrane region" description="Helical" evidence="2">
    <location>
        <begin position="410"/>
        <end position="428"/>
    </location>
</feature>
<accession>A0A5M6IMB0</accession>
<evidence type="ECO:0000313" key="3">
    <source>
        <dbReference type="EMBL" id="KAA5609390.1"/>
    </source>
</evidence>
<feature type="transmembrane region" description="Helical" evidence="2">
    <location>
        <begin position="111"/>
        <end position="141"/>
    </location>
</feature>
<feature type="transmembrane region" description="Helical" evidence="2">
    <location>
        <begin position="153"/>
        <end position="178"/>
    </location>
</feature>
<feature type="transmembrane region" description="Helical" evidence="2">
    <location>
        <begin position="71"/>
        <end position="91"/>
    </location>
</feature>
<keyword evidence="2" id="KW-0472">Membrane</keyword>
<dbReference type="GO" id="GO:0006596">
    <property type="term" value="P:polyamine biosynthetic process"/>
    <property type="evidence" value="ECO:0007669"/>
    <property type="project" value="UniProtKB-KW"/>
</dbReference>
<protein>
    <submittedName>
        <fullName evidence="3">Spermidine synthase</fullName>
    </submittedName>
</protein>
<keyword evidence="1" id="KW-0620">Polyamine biosynthesis</keyword>
<feature type="transmembrane region" description="Helical" evidence="2">
    <location>
        <begin position="225"/>
        <end position="245"/>
    </location>
</feature>
<dbReference type="InterPro" id="IPR029063">
    <property type="entry name" value="SAM-dependent_MTases_sf"/>
</dbReference>
<evidence type="ECO:0000256" key="2">
    <source>
        <dbReference type="SAM" id="Phobius"/>
    </source>
</evidence>
<keyword evidence="2" id="KW-1133">Transmembrane helix</keyword>
<dbReference type="AlphaFoldDB" id="A0A5M6IMB0"/>
<evidence type="ECO:0000256" key="1">
    <source>
        <dbReference type="ARBA" id="ARBA00023115"/>
    </source>
</evidence>
<organism evidence="3 4">
    <name type="scientific">Rhodovastum atsumiense</name>
    <dbReference type="NCBI Taxonomy" id="504468"/>
    <lineage>
        <taxon>Bacteria</taxon>
        <taxon>Pseudomonadati</taxon>
        <taxon>Pseudomonadota</taxon>
        <taxon>Alphaproteobacteria</taxon>
        <taxon>Acetobacterales</taxon>
        <taxon>Acetobacteraceae</taxon>
        <taxon>Rhodovastum</taxon>
    </lineage>
</organism>
<dbReference type="PANTHER" id="PTHR43317:SF1">
    <property type="entry name" value="THERMOSPERMINE SYNTHASE ACAULIS5"/>
    <property type="match status" value="1"/>
</dbReference>
<feature type="transmembrane region" description="Helical" evidence="2">
    <location>
        <begin position="7"/>
        <end position="27"/>
    </location>
</feature>
<keyword evidence="4" id="KW-1185">Reference proteome</keyword>
<feature type="transmembrane region" description="Helical" evidence="2">
    <location>
        <begin position="283"/>
        <end position="304"/>
    </location>
</feature>
<sequence>MTQRMPMLLRALAFASGIAGLGYELVWTRMFATVLGQEMLAVLGVVAAFFGGLAAGGVLLDGAIRRSRRPLFIYAALEAVIGLWAVASVWLVPAIGRELPALLGPAPAAAILWGVAFLVPLLVLLPATMAMGGTLTALEVAASRHARDTRAVAGLYGSNTAGAVLGAVGSIFAVAPLLGYSGTLLAMAGVNALCLVAALGAGRYLGPAMVQAFGAMWIPRRLQAALLATGLCGVAIEAVMVRVASQFLQDTVFTFACLLAAYLLGTAAGGSAWAAAQRRGVAVALRAVLPVAVAVGCLGSIAAIPLLPRITGGLAGRSGLLTEIVVALVLFFPPTLAMGALFAALAQEVRDCRGSIGHALGLNAIGAALGPPVAALVLIPALGSVPALVLLALAYLLLLPGDTNRRVWPAASLPVIGALGLLLARPAAVQLPEGTRLLALREGPTTTASVVEGGDGTRYLEVNGHFRMGGTSSRMSDWRQAQVPLVLHPAPRRALFLGVGTGATLAGAARFPGVGAEGVELAPEVRDLLAYFVDRTDPGERTGAPITLADARRFVRASPQRWDVIVADLFHPALDGSGALYTREHFAAVRARLAEGGVFWQWLPLHQLDLPSLRTIIRTFLAVYPQGGAWLAHYGLPTPLLALVGGAGAQRVDPVRLADRLGDPAIAQALRPAGLERAFDVLGLYVGDADALAGFADSGPLNTDDHPVVTFDALRNVRVLAAPSAERLLSVLQEVRPSLRSVLTDPVTADPAEAARRQRLVAYWRARDRFLVLGGGLGPGLQGRALLEAAAPGLLDIVRISPDFDPAYRPLLAMSRELLDHDRGAGTRLLVELATAGPGRPEARLLLEDLSR</sequence>
<dbReference type="Gene3D" id="3.40.50.150">
    <property type="entry name" value="Vaccinia Virus protein VP39"/>
    <property type="match status" value="1"/>
</dbReference>
<dbReference type="PANTHER" id="PTHR43317">
    <property type="entry name" value="THERMOSPERMINE SYNTHASE ACAULIS5"/>
    <property type="match status" value="1"/>
</dbReference>
<dbReference type="Proteomes" id="UP000325255">
    <property type="component" value="Unassembled WGS sequence"/>
</dbReference>
<dbReference type="SUPFAM" id="SSF53335">
    <property type="entry name" value="S-adenosyl-L-methionine-dependent methyltransferases"/>
    <property type="match status" value="1"/>
</dbReference>
<reference evidence="3 4" key="1">
    <citation type="submission" date="2019-09" db="EMBL/GenBank/DDBJ databases">
        <title>Genome sequence of Rhodovastum atsumiense, a diverse member of the Acetobacteraceae family of non-sulfur purple photosynthetic bacteria.</title>
        <authorList>
            <person name="Meyer T."/>
            <person name="Kyndt J."/>
        </authorList>
    </citation>
    <scope>NUCLEOTIDE SEQUENCE [LARGE SCALE GENOMIC DNA]</scope>
    <source>
        <strain evidence="3 4">DSM 21279</strain>
    </source>
</reference>
<evidence type="ECO:0000313" key="4">
    <source>
        <dbReference type="Proteomes" id="UP000325255"/>
    </source>
</evidence>
<dbReference type="CDD" id="cd02440">
    <property type="entry name" value="AdoMet_MTases"/>
    <property type="match status" value="1"/>
</dbReference>
<comment type="caution">
    <text evidence="3">The sequence shown here is derived from an EMBL/GenBank/DDBJ whole genome shotgun (WGS) entry which is preliminary data.</text>
</comment>
<feature type="transmembrane region" description="Helical" evidence="2">
    <location>
        <begin position="39"/>
        <end position="59"/>
    </location>
</feature>
<feature type="transmembrane region" description="Helical" evidence="2">
    <location>
        <begin position="251"/>
        <end position="276"/>
    </location>
</feature>
<dbReference type="EMBL" id="VWPK01000051">
    <property type="protein sequence ID" value="KAA5609390.1"/>
    <property type="molecule type" value="Genomic_DNA"/>
</dbReference>
<feature type="transmembrane region" description="Helical" evidence="2">
    <location>
        <begin position="375"/>
        <end position="398"/>
    </location>
</feature>
<proteinExistence type="predicted"/>
<feature type="transmembrane region" description="Helical" evidence="2">
    <location>
        <begin position="324"/>
        <end position="345"/>
    </location>
</feature>